<organism evidence="1 2">
    <name type="scientific">Colocasia esculenta</name>
    <name type="common">Wild taro</name>
    <name type="synonym">Arum esculentum</name>
    <dbReference type="NCBI Taxonomy" id="4460"/>
    <lineage>
        <taxon>Eukaryota</taxon>
        <taxon>Viridiplantae</taxon>
        <taxon>Streptophyta</taxon>
        <taxon>Embryophyta</taxon>
        <taxon>Tracheophyta</taxon>
        <taxon>Spermatophyta</taxon>
        <taxon>Magnoliopsida</taxon>
        <taxon>Liliopsida</taxon>
        <taxon>Araceae</taxon>
        <taxon>Aroideae</taxon>
        <taxon>Colocasieae</taxon>
        <taxon>Colocasia</taxon>
    </lineage>
</organism>
<accession>A0A843W2T6</accession>
<dbReference type="AlphaFoldDB" id="A0A843W2T6"/>
<proteinExistence type="predicted"/>
<reference evidence="1" key="1">
    <citation type="submission" date="2017-07" db="EMBL/GenBank/DDBJ databases">
        <title>Taro Niue Genome Assembly and Annotation.</title>
        <authorList>
            <person name="Atibalentja N."/>
            <person name="Keating K."/>
            <person name="Fields C.J."/>
        </authorList>
    </citation>
    <scope>NUCLEOTIDE SEQUENCE</scope>
    <source>
        <strain evidence="1">Niue_2</strain>
        <tissue evidence="1">Leaf</tissue>
    </source>
</reference>
<dbReference type="EMBL" id="NMUH01002446">
    <property type="protein sequence ID" value="MQM00031.1"/>
    <property type="molecule type" value="Genomic_DNA"/>
</dbReference>
<gene>
    <name evidence="1" type="ORF">Taro_032761</name>
</gene>
<comment type="caution">
    <text evidence="1">The sequence shown here is derived from an EMBL/GenBank/DDBJ whole genome shotgun (WGS) entry which is preliminary data.</text>
</comment>
<sequence>MEIHKSIPQPFFPSYNRTLKHHGCLNTLHQTLGMSFRTFWGPVEEFLVAGELWIDHKKLNFFSVVSAAICTDHLLGVELSTLCQYKAVLDRNPRTCPCSVDVRRRPYERDGPIGRVLGLITTANPVVF</sequence>
<evidence type="ECO:0000313" key="1">
    <source>
        <dbReference type="EMBL" id="MQM00031.1"/>
    </source>
</evidence>
<evidence type="ECO:0000313" key="2">
    <source>
        <dbReference type="Proteomes" id="UP000652761"/>
    </source>
</evidence>
<name>A0A843W2T6_COLES</name>
<dbReference type="Proteomes" id="UP000652761">
    <property type="component" value="Unassembled WGS sequence"/>
</dbReference>
<keyword evidence="2" id="KW-1185">Reference proteome</keyword>
<protein>
    <submittedName>
        <fullName evidence="1">Uncharacterized protein</fullName>
    </submittedName>
</protein>